<name>A0AAP0RXU3_LIQFO</name>
<feature type="coiled-coil region" evidence="4">
    <location>
        <begin position="1"/>
        <end position="42"/>
    </location>
</feature>
<evidence type="ECO:0000256" key="3">
    <source>
        <dbReference type="ARBA" id="ARBA00023242"/>
    </source>
</evidence>
<dbReference type="InterPro" id="IPR013882">
    <property type="entry name" value="Ctp1_C"/>
</dbReference>
<dbReference type="GO" id="GO:0003684">
    <property type="term" value="F:damaged DNA binding"/>
    <property type="evidence" value="ECO:0007669"/>
    <property type="project" value="TreeGrafter"/>
</dbReference>
<dbReference type="InterPro" id="IPR033316">
    <property type="entry name" value="RBBP8-like"/>
</dbReference>
<dbReference type="PANTHER" id="PTHR15107">
    <property type="entry name" value="RETINOBLASTOMA BINDING PROTEIN 8"/>
    <property type="match status" value="1"/>
</dbReference>
<dbReference type="GO" id="GO:0010792">
    <property type="term" value="P:DNA double-strand break processing involved in repair via single-strand annealing"/>
    <property type="evidence" value="ECO:0007669"/>
    <property type="project" value="TreeGrafter"/>
</dbReference>
<keyword evidence="2" id="KW-0227">DNA damage</keyword>
<keyword evidence="3" id="KW-0539">Nucleus</keyword>
<organism evidence="7 8">
    <name type="scientific">Liquidambar formosana</name>
    <name type="common">Formosan gum</name>
    <dbReference type="NCBI Taxonomy" id="63359"/>
    <lineage>
        <taxon>Eukaryota</taxon>
        <taxon>Viridiplantae</taxon>
        <taxon>Streptophyta</taxon>
        <taxon>Embryophyta</taxon>
        <taxon>Tracheophyta</taxon>
        <taxon>Spermatophyta</taxon>
        <taxon>Magnoliopsida</taxon>
        <taxon>eudicotyledons</taxon>
        <taxon>Gunneridae</taxon>
        <taxon>Pentapetalae</taxon>
        <taxon>Saxifragales</taxon>
        <taxon>Altingiaceae</taxon>
        <taxon>Liquidambar</taxon>
    </lineage>
</organism>
<feature type="region of interest" description="Disordered" evidence="5">
    <location>
        <begin position="270"/>
        <end position="298"/>
    </location>
</feature>
<protein>
    <recommendedName>
        <fullName evidence="6">DNA endonuclease activator Ctp1 C-terminal domain-containing protein</fullName>
    </recommendedName>
</protein>
<feature type="compositionally biased region" description="Basic and acidic residues" evidence="5">
    <location>
        <begin position="217"/>
        <end position="236"/>
    </location>
</feature>
<proteinExistence type="predicted"/>
<keyword evidence="8" id="KW-1185">Reference proteome</keyword>
<feature type="compositionally biased region" description="Polar residues" evidence="5">
    <location>
        <begin position="138"/>
        <end position="153"/>
    </location>
</feature>
<sequence length="379" mass="43840">MLKYAQQLEEHEKEKQLLLVKLKGLEEKVEELQVDLRERSGEVAKRKESYEKLLQCNELKALELVSEKNEKRDIIASYERQLSRLVTGKNEKRDLLVSYKRLKSENNYLRKKLGLTLEDKIPQNEVEEETNSLRHHWNQPTSSDAKNNNPDTSVESRDINKLKNEIIFQEKLDDEKGVELIRTSTSRSPSFSSPGTSKFTSESKSAPLAGMKRPASHWRDTRSRQCQDGPDPHDDFLDTPLENIRGNLSKAIKEEVHDLPVRVPQDMNFDSSDDETQDMNVAPSPQRQQMPIPKPNTRSYKYVEPVRKKAERENLVGIECKQCKKFYDAVLPDGGGKDTDGNNRNFRCEHHDGVSRHRYRYVPPSTPEGFWNIGFDSEM</sequence>
<dbReference type="Proteomes" id="UP001415857">
    <property type="component" value="Unassembled WGS sequence"/>
</dbReference>
<keyword evidence="4" id="KW-0175">Coiled coil</keyword>
<reference evidence="7 8" key="1">
    <citation type="journal article" date="2024" name="Plant J.">
        <title>Genome sequences and population genomics reveal climatic adaptation and genomic divergence between two closely related sweetgum species.</title>
        <authorList>
            <person name="Xu W.Q."/>
            <person name="Ren C.Q."/>
            <person name="Zhang X.Y."/>
            <person name="Comes H.P."/>
            <person name="Liu X.H."/>
            <person name="Li Y.G."/>
            <person name="Kettle C.J."/>
            <person name="Jalonen R."/>
            <person name="Gaisberger H."/>
            <person name="Ma Y.Z."/>
            <person name="Qiu Y.X."/>
        </authorList>
    </citation>
    <scope>NUCLEOTIDE SEQUENCE [LARGE SCALE GENOMIC DNA]</scope>
    <source>
        <strain evidence="7">Hangzhou</strain>
    </source>
</reference>
<dbReference type="AlphaFoldDB" id="A0AAP0RXU3"/>
<feature type="region of interest" description="Disordered" evidence="5">
    <location>
        <begin position="126"/>
        <end position="158"/>
    </location>
</feature>
<comment type="subcellular location">
    <subcellularLocation>
        <location evidence="1">Nucleus</location>
    </subcellularLocation>
</comment>
<dbReference type="Pfam" id="PF08573">
    <property type="entry name" value="SAE2"/>
    <property type="match status" value="1"/>
</dbReference>
<dbReference type="GO" id="GO:0005634">
    <property type="term" value="C:nucleus"/>
    <property type="evidence" value="ECO:0007669"/>
    <property type="project" value="UniProtKB-SubCell"/>
</dbReference>
<evidence type="ECO:0000259" key="6">
    <source>
        <dbReference type="Pfam" id="PF08573"/>
    </source>
</evidence>
<comment type="caution">
    <text evidence="7">The sequence shown here is derived from an EMBL/GenBank/DDBJ whole genome shotgun (WGS) entry which is preliminary data.</text>
</comment>
<evidence type="ECO:0000256" key="2">
    <source>
        <dbReference type="ARBA" id="ARBA00022763"/>
    </source>
</evidence>
<feature type="compositionally biased region" description="Low complexity" evidence="5">
    <location>
        <begin position="183"/>
        <end position="200"/>
    </location>
</feature>
<evidence type="ECO:0000256" key="5">
    <source>
        <dbReference type="SAM" id="MobiDB-lite"/>
    </source>
</evidence>
<feature type="domain" description="DNA endonuclease activator Ctp1 C-terminal" evidence="6">
    <location>
        <begin position="349"/>
        <end position="375"/>
    </location>
</feature>
<evidence type="ECO:0000313" key="7">
    <source>
        <dbReference type="EMBL" id="KAK9283996.1"/>
    </source>
</evidence>
<evidence type="ECO:0000313" key="8">
    <source>
        <dbReference type="Proteomes" id="UP001415857"/>
    </source>
</evidence>
<evidence type="ECO:0000256" key="4">
    <source>
        <dbReference type="SAM" id="Coils"/>
    </source>
</evidence>
<accession>A0AAP0RXU3</accession>
<evidence type="ECO:0000256" key="1">
    <source>
        <dbReference type="ARBA" id="ARBA00004123"/>
    </source>
</evidence>
<gene>
    <name evidence="7" type="ORF">L1049_012255</name>
</gene>
<dbReference type="PANTHER" id="PTHR15107:SF0">
    <property type="entry name" value="DNA ENDONUCLEASE ACTIVATOR CTP1 C-TERMINAL DOMAIN-CONTAINING PROTEIN"/>
    <property type="match status" value="1"/>
</dbReference>
<dbReference type="EMBL" id="JBBPBK010000006">
    <property type="protein sequence ID" value="KAK9283996.1"/>
    <property type="molecule type" value="Genomic_DNA"/>
</dbReference>
<feature type="region of interest" description="Disordered" evidence="5">
    <location>
        <begin position="183"/>
        <end position="241"/>
    </location>
</feature>